<accession>A0A5E8CH42</accession>
<dbReference type="EMBL" id="CABVLZ010000002">
    <property type="protein sequence ID" value="VVU94738.1"/>
    <property type="molecule type" value="Genomic_DNA"/>
</dbReference>
<evidence type="ECO:0000313" key="1">
    <source>
        <dbReference type="EMBL" id="VVU94738.1"/>
    </source>
</evidence>
<proteinExistence type="predicted"/>
<organism evidence="1">
    <name type="scientific">seawater metagenome</name>
    <dbReference type="NCBI Taxonomy" id="1561972"/>
    <lineage>
        <taxon>unclassified sequences</taxon>
        <taxon>metagenomes</taxon>
        <taxon>ecological metagenomes</taxon>
    </lineage>
</organism>
<gene>
    <name evidence="1" type="ORF">CPAV1605_463</name>
</gene>
<name>A0A5E8CH42_9ZZZZ</name>
<protein>
    <submittedName>
        <fullName evidence="1">Uncharacterized protein</fullName>
    </submittedName>
</protein>
<reference evidence="1" key="1">
    <citation type="submission" date="2019-09" db="EMBL/GenBank/DDBJ databases">
        <authorList>
            <person name="Needham M D."/>
        </authorList>
    </citation>
    <scope>NUCLEOTIDE SEQUENCE</scope>
</reference>
<dbReference type="AlphaFoldDB" id="A0A5E8CH42"/>
<sequence length="61" mass="7157">MLQYITLCKVLFDSDHNNQYAKSLRGQTIWGKTDSDVCGRRCKKIINKFPWTKCSCVEKEK</sequence>